<feature type="region of interest" description="Disordered" evidence="1">
    <location>
        <begin position="295"/>
        <end position="317"/>
    </location>
</feature>
<dbReference type="Gene3D" id="3.90.226.10">
    <property type="entry name" value="2-enoyl-CoA Hydratase, Chain A, domain 1"/>
    <property type="match status" value="1"/>
</dbReference>
<feature type="domain" description="Tail specific protease" evidence="2">
    <location>
        <begin position="132"/>
        <end position="309"/>
    </location>
</feature>
<reference evidence="3" key="1">
    <citation type="submission" date="2021-10" db="EMBL/GenBank/DDBJ databases">
        <title>Novel species in genus Arthrobacter.</title>
        <authorList>
            <person name="Liu Y."/>
        </authorList>
    </citation>
    <scope>NUCLEOTIDE SEQUENCE</scope>
    <source>
        <strain evidence="3">Zg-Y786</strain>
    </source>
</reference>
<name>A0ABS8GF50_9MICC</name>
<protein>
    <submittedName>
        <fullName evidence="3">S41 family peptidase</fullName>
    </submittedName>
</protein>
<evidence type="ECO:0000313" key="4">
    <source>
        <dbReference type="Proteomes" id="UP001139168"/>
    </source>
</evidence>
<gene>
    <name evidence="3" type="ORF">LJ752_04285</name>
</gene>
<evidence type="ECO:0000313" key="3">
    <source>
        <dbReference type="EMBL" id="MCC3265267.1"/>
    </source>
</evidence>
<dbReference type="InterPro" id="IPR005151">
    <property type="entry name" value="Tail-specific_protease"/>
</dbReference>
<proteinExistence type="predicted"/>
<keyword evidence="4" id="KW-1185">Reference proteome</keyword>
<comment type="caution">
    <text evidence="3">The sequence shown here is derived from an EMBL/GenBank/DDBJ whole genome shotgun (WGS) entry which is preliminary data.</text>
</comment>
<sequence>MALLVLASHTGCAATAEVPPEQPSTERTEPAPTTPSTRQDYEFSADDYVDEALSFIEANGLFINEIDWTATRTSVTAQTADARTPEETHQALEEALLQAGGRHSGLQPAGTGGAFAYAPTPKAKKLPGGVVVLTVPAFRSPRSEHIDAYAAGAEEIAAHAGDASCGWIVDLQRNYGGNMWPMLAALTPLLPDGDLMQLIDRDGNPSRVSAEGNEVFFDGKMLSQTTEVDYEDEHRPVAIVQGSATASSAEAVILSFSSREDVRSFGAPSAGLVTGNIVHTLPDGTVLRMTRTHMATGDGQMPLGPIPPDEISPEDPIQAASDWLLDECNAAPSPGN</sequence>
<dbReference type="EMBL" id="JAJFZQ010000003">
    <property type="protein sequence ID" value="MCC3265267.1"/>
    <property type="molecule type" value="Genomic_DNA"/>
</dbReference>
<dbReference type="Proteomes" id="UP001139168">
    <property type="component" value="Unassembled WGS sequence"/>
</dbReference>
<dbReference type="Pfam" id="PF03572">
    <property type="entry name" value="Peptidase_S41"/>
    <property type="match status" value="1"/>
</dbReference>
<evidence type="ECO:0000259" key="2">
    <source>
        <dbReference type="Pfam" id="PF03572"/>
    </source>
</evidence>
<dbReference type="SUPFAM" id="SSF52096">
    <property type="entry name" value="ClpP/crotonase"/>
    <property type="match status" value="1"/>
</dbReference>
<evidence type="ECO:0000256" key="1">
    <source>
        <dbReference type="SAM" id="MobiDB-lite"/>
    </source>
</evidence>
<dbReference type="RefSeq" id="WP_227890094.1">
    <property type="nucleotide sequence ID" value="NZ_JAJFZQ010000003.1"/>
</dbReference>
<accession>A0ABS8GF50</accession>
<dbReference type="InterPro" id="IPR029045">
    <property type="entry name" value="ClpP/crotonase-like_dom_sf"/>
</dbReference>
<organism evidence="3 4">
    <name type="scientific">Arthrobacter gengyunqii</name>
    <dbReference type="NCBI Taxonomy" id="2886940"/>
    <lineage>
        <taxon>Bacteria</taxon>
        <taxon>Bacillati</taxon>
        <taxon>Actinomycetota</taxon>
        <taxon>Actinomycetes</taxon>
        <taxon>Micrococcales</taxon>
        <taxon>Micrococcaceae</taxon>
        <taxon>Arthrobacter</taxon>
    </lineage>
</organism>
<feature type="region of interest" description="Disordered" evidence="1">
    <location>
        <begin position="16"/>
        <end position="40"/>
    </location>
</feature>